<evidence type="ECO:0000313" key="5">
    <source>
        <dbReference type="Proteomes" id="UP000609064"/>
    </source>
</evidence>
<keyword evidence="5" id="KW-1185">Reference proteome</keyword>
<feature type="domain" description="Secretion system C-terminal sorting" evidence="3">
    <location>
        <begin position="906"/>
        <end position="979"/>
    </location>
</feature>
<dbReference type="InterPro" id="IPR005181">
    <property type="entry name" value="SASA"/>
</dbReference>
<protein>
    <recommendedName>
        <fullName evidence="6">T9SS C-terminal target domain-containing protein</fullName>
    </recommendedName>
</protein>
<dbReference type="AlphaFoldDB" id="A0A916YSQ9"/>
<gene>
    <name evidence="4" type="ORF">GCM10011514_24800</name>
</gene>
<dbReference type="GO" id="GO:0016788">
    <property type="term" value="F:hydrolase activity, acting on ester bonds"/>
    <property type="evidence" value="ECO:0007669"/>
    <property type="project" value="UniProtKB-ARBA"/>
</dbReference>
<dbReference type="InterPro" id="IPR052940">
    <property type="entry name" value="Carb_Esterase_6"/>
</dbReference>
<dbReference type="InterPro" id="IPR026444">
    <property type="entry name" value="Secre_tail"/>
</dbReference>
<evidence type="ECO:0000259" key="3">
    <source>
        <dbReference type="Pfam" id="PF18962"/>
    </source>
</evidence>
<comment type="caution">
    <text evidence="4">The sequence shown here is derived from an EMBL/GenBank/DDBJ whole genome shotgun (WGS) entry which is preliminary data.</text>
</comment>
<dbReference type="Proteomes" id="UP000609064">
    <property type="component" value="Unassembled WGS sequence"/>
</dbReference>
<sequence length="981" mass="107463">MNYLRNWLILLLNIVLLDTYSQIQITFPVSRIVFQRNNQNQATVNIAGSYFQQLDKVEARAVPVWGGQGTETGWNAVQEFKNNGIFSGTIQLNGGWYNIEVRGILNGNIITTSTLERVGVGEVFIVAGQSNAQGDQGYSGATIGATDDRVSTINYYDPALNEDNLPFQFSQMGNNTKMAPYNYVPWFWAKLGDKLAQRLNVPVLFYGAALGGLSCEVWRRSAEGQDLRQELPTFVKVAGMPYRGMKAALQQYVTRTGVRAILWQQGESDGSSSGETYYNNLRTVIEKSRSDSKKDDLAWVVARSSRNPSILPTVIEGQNLTIQRVPNVFSGPPTDEIVGANFRADGIHFHNDGLWLASDYWNNYLDGNFFSNSQPLMARNLPVITIACNPNNTTNKFTIITGGYPLYKWSNGGTSNFITVSNGTFSFKGIDEVGNTIFSQPFTISTNNNVTQPVISANGNTTFCDGQGVVLTSNISSGNVWSNGERGQSIVARGSGNYSVVNYSLNGCASPASSSINVNVLPSPFNFINASKSLPICPDETVELFTTNNDGTSYTWNTNETSKRITVNKAGSYSLRIKGQNGCESQSFIDVNFRSRPSTNILADGETTFCLGKSVNIFPQNDFSSYMWNTGATTKTLNVRTDGTYTLRVKDNFGCVSDAITKKITVNALPVVKIKADGVDKFCEGNVVILSPQIQSALGYRWSTGESSKEIYVVKDGLYTLSVRDENGCESTPDSIKLTYIPSPIASITSSENINTICDGSSLSLVSNDATAYAWSTGATSKGISVDKAGVYSLKIKDDKSCLSKAVSFEVFVKESPPTPSVSLEGSFQLHAIPKTNFDNQLFSWKRDTEQLSTISAILKANASGMYSVRAVWKYLLSNNKELLCYSPYSSAVEVFIPYLDNGFRIYPNPNPTGIFTVETIGDSPNAEVAVFTLTGQKVYSGSFSDLKEKRTLDLRQLEKGVYIIRLVSGSYEASSRVILK</sequence>
<dbReference type="RefSeq" id="WP_188766402.1">
    <property type="nucleotide sequence ID" value="NZ_BMKK01000004.1"/>
</dbReference>
<evidence type="ECO:0000256" key="1">
    <source>
        <dbReference type="ARBA" id="ARBA00022801"/>
    </source>
</evidence>
<dbReference type="PANTHER" id="PTHR31988">
    <property type="entry name" value="ESTERASE, PUTATIVE (DUF303)-RELATED"/>
    <property type="match status" value="1"/>
</dbReference>
<dbReference type="Pfam" id="PF03629">
    <property type="entry name" value="SASA"/>
    <property type="match status" value="1"/>
</dbReference>
<dbReference type="EMBL" id="BMKK01000004">
    <property type="protein sequence ID" value="GGD59868.1"/>
    <property type="molecule type" value="Genomic_DNA"/>
</dbReference>
<keyword evidence="1" id="KW-0378">Hydrolase</keyword>
<dbReference type="SUPFAM" id="SSF52266">
    <property type="entry name" value="SGNH hydrolase"/>
    <property type="match status" value="1"/>
</dbReference>
<dbReference type="NCBIfam" id="TIGR04183">
    <property type="entry name" value="Por_Secre_tail"/>
    <property type="match status" value="1"/>
</dbReference>
<accession>A0A916YSQ9</accession>
<evidence type="ECO:0000313" key="4">
    <source>
        <dbReference type="EMBL" id="GGD59868.1"/>
    </source>
</evidence>
<dbReference type="PANTHER" id="PTHR31988:SF19">
    <property type="entry name" value="9-O-ACETYL-N-ACETYLNEURAMINIC ACID DEACETYLASE-RELATED"/>
    <property type="match status" value="1"/>
</dbReference>
<name>A0A916YSQ9_9BACT</name>
<evidence type="ECO:0008006" key="6">
    <source>
        <dbReference type="Google" id="ProtNLM"/>
    </source>
</evidence>
<reference evidence="4" key="1">
    <citation type="journal article" date="2014" name="Int. J. Syst. Evol. Microbiol.">
        <title>Complete genome sequence of Corynebacterium casei LMG S-19264T (=DSM 44701T), isolated from a smear-ripened cheese.</title>
        <authorList>
            <consortium name="US DOE Joint Genome Institute (JGI-PGF)"/>
            <person name="Walter F."/>
            <person name="Albersmeier A."/>
            <person name="Kalinowski J."/>
            <person name="Ruckert C."/>
        </authorList>
    </citation>
    <scope>NUCLEOTIDE SEQUENCE</scope>
    <source>
        <strain evidence="4">CGMCC 1.15958</strain>
    </source>
</reference>
<dbReference type="Gene3D" id="3.40.50.1110">
    <property type="entry name" value="SGNH hydrolase"/>
    <property type="match status" value="1"/>
</dbReference>
<feature type="domain" description="Sialate O-acetylesterase" evidence="2">
    <location>
        <begin position="122"/>
        <end position="330"/>
    </location>
</feature>
<reference evidence="4" key="2">
    <citation type="submission" date="2020-09" db="EMBL/GenBank/DDBJ databases">
        <authorList>
            <person name="Sun Q."/>
            <person name="Zhou Y."/>
        </authorList>
    </citation>
    <scope>NUCLEOTIDE SEQUENCE</scope>
    <source>
        <strain evidence="4">CGMCC 1.15958</strain>
    </source>
</reference>
<proteinExistence type="predicted"/>
<dbReference type="InterPro" id="IPR036514">
    <property type="entry name" value="SGNH_hydro_sf"/>
</dbReference>
<organism evidence="4 5">
    <name type="scientific">Emticicia aquatilis</name>
    <dbReference type="NCBI Taxonomy" id="1537369"/>
    <lineage>
        <taxon>Bacteria</taxon>
        <taxon>Pseudomonadati</taxon>
        <taxon>Bacteroidota</taxon>
        <taxon>Cytophagia</taxon>
        <taxon>Cytophagales</taxon>
        <taxon>Leadbetterellaceae</taxon>
        <taxon>Emticicia</taxon>
    </lineage>
</organism>
<dbReference type="Pfam" id="PF18962">
    <property type="entry name" value="Por_Secre_tail"/>
    <property type="match status" value="1"/>
</dbReference>
<evidence type="ECO:0000259" key="2">
    <source>
        <dbReference type="Pfam" id="PF03629"/>
    </source>
</evidence>